<dbReference type="EMBL" id="CP011002">
    <property type="protein sequence ID" value="AKO65656.1"/>
    <property type="molecule type" value="Genomic_DNA"/>
</dbReference>
<dbReference type="InterPro" id="IPR050597">
    <property type="entry name" value="Cytochrome_c_Oxidase_Subunit"/>
</dbReference>
<feature type="chain" id="PRO_5005206281" evidence="10">
    <location>
        <begin position="21"/>
        <end position="199"/>
    </location>
</feature>
<keyword evidence="3 8" id="KW-0349">Heme</keyword>
<evidence type="ECO:0000256" key="3">
    <source>
        <dbReference type="ARBA" id="ARBA00022617"/>
    </source>
</evidence>
<keyword evidence="4 9" id="KW-0479">Metal-binding</keyword>
<dbReference type="GO" id="GO:0042597">
    <property type="term" value="C:periplasmic space"/>
    <property type="evidence" value="ECO:0007669"/>
    <property type="project" value="UniProtKB-SubCell"/>
</dbReference>
<dbReference type="GO" id="GO:0020037">
    <property type="term" value="F:heme binding"/>
    <property type="evidence" value="ECO:0007669"/>
    <property type="project" value="InterPro"/>
</dbReference>
<evidence type="ECO:0000256" key="10">
    <source>
        <dbReference type="SAM" id="SignalP"/>
    </source>
</evidence>
<dbReference type="PIRSF" id="PIRSF000005">
    <property type="entry name" value="Cytochrome_c4"/>
    <property type="match status" value="1"/>
</dbReference>
<gene>
    <name evidence="12" type="ORF">VI33_02645</name>
</gene>
<evidence type="ECO:0000259" key="11">
    <source>
        <dbReference type="PROSITE" id="PS51007"/>
    </source>
</evidence>
<keyword evidence="6" id="KW-0249">Electron transport</keyword>
<feature type="binding site" description="covalent" evidence="8">
    <location>
        <position position="130"/>
    </location>
    <ligand>
        <name>heme c</name>
        <dbReference type="ChEBI" id="CHEBI:61717"/>
        <label>2</label>
    </ligand>
</feature>
<dbReference type="PANTHER" id="PTHR33751">
    <property type="entry name" value="CBB3-TYPE CYTOCHROME C OXIDASE SUBUNIT FIXP"/>
    <property type="match status" value="1"/>
</dbReference>
<dbReference type="InterPro" id="IPR009056">
    <property type="entry name" value="Cyt_c-like_dom"/>
</dbReference>
<feature type="signal peptide" evidence="10">
    <location>
        <begin position="1"/>
        <end position="20"/>
    </location>
</feature>
<dbReference type="GO" id="GO:0009055">
    <property type="term" value="F:electron transfer activity"/>
    <property type="evidence" value="ECO:0007669"/>
    <property type="project" value="InterPro"/>
</dbReference>
<keyword evidence="13" id="KW-1185">Reference proteome</keyword>
<keyword evidence="5" id="KW-0574">Periplasm</keyword>
<dbReference type="Pfam" id="PF00034">
    <property type="entry name" value="Cytochrom_C"/>
    <property type="match status" value="2"/>
</dbReference>
<dbReference type="Proteomes" id="UP000066549">
    <property type="component" value="Chromosome"/>
</dbReference>
<feature type="binding site" description="axial binding residue" evidence="9">
    <location>
        <position position="134"/>
    </location>
    <ligand>
        <name>heme c</name>
        <dbReference type="ChEBI" id="CHEBI:61717"/>
        <label>2</label>
    </ligand>
    <ligandPart>
        <name>Fe</name>
        <dbReference type="ChEBI" id="CHEBI:18248"/>
    </ligandPart>
</feature>
<feature type="binding site" description="axial binding residue" evidence="9">
    <location>
        <position position="76"/>
    </location>
    <ligand>
        <name>heme c</name>
        <dbReference type="ChEBI" id="CHEBI:61717"/>
        <label>1</label>
    </ligand>
    <ligandPart>
        <name>Fe</name>
        <dbReference type="ChEBI" id="CHEBI:18248"/>
    </ligandPart>
</feature>
<name>A0A0H4IXF5_9PROT</name>
<dbReference type="PROSITE" id="PS51007">
    <property type="entry name" value="CYTC"/>
    <property type="match status" value="2"/>
</dbReference>
<evidence type="ECO:0000256" key="6">
    <source>
        <dbReference type="ARBA" id="ARBA00022982"/>
    </source>
</evidence>
<dbReference type="InterPro" id="IPR024167">
    <property type="entry name" value="Cytochrome_c4-like"/>
</dbReference>
<evidence type="ECO:0000256" key="8">
    <source>
        <dbReference type="PIRSR" id="PIRSR000005-1"/>
    </source>
</evidence>
<proteinExistence type="predicted"/>
<keyword evidence="7 9" id="KW-0408">Iron</keyword>
<dbReference type="GO" id="GO:0005506">
    <property type="term" value="F:iron ion binding"/>
    <property type="evidence" value="ECO:0007669"/>
    <property type="project" value="InterPro"/>
</dbReference>
<sequence length="199" mass="21947">MFQKHLIFIITLIFLNMASAETINVEKIVQNVCMACHAMDGNSVVAANPKLSAQHESYLYKQLMNYKSGKRDNAVMAGMVANLSEDEMKGLAEYFSKQDLKLSKATSNGKGSLGEKIFRAGIKEKKVPACAGCHGPSGHGIPSKFPRLNAQHADYIKTQLQNFSVGLRANDSEKVMRMIAEKLSEKEMEAVSDYIQGLQ</sequence>
<protein>
    <submittedName>
        <fullName evidence="12">Cytochrome C</fullName>
    </submittedName>
</protein>
<dbReference type="PANTHER" id="PTHR33751:SF9">
    <property type="entry name" value="CYTOCHROME C4"/>
    <property type="match status" value="1"/>
</dbReference>
<feature type="domain" description="Cytochrome c" evidence="11">
    <location>
        <begin position="20"/>
        <end position="99"/>
    </location>
</feature>
<evidence type="ECO:0000256" key="9">
    <source>
        <dbReference type="PIRSR" id="PIRSR000005-2"/>
    </source>
</evidence>
<feature type="binding site" description="axial binding residue" evidence="9">
    <location>
        <position position="176"/>
    </location>
    <ligand>
        <name>heme c</name>
        <dbReference type="ChEBI" id="CHEBI:61717"/>
        <label>2</label>
    </ligand>
    <ligandPart>
        <name>Fe</name>
        <dbReference type="ChEBI" id="CHEBI:18248"/>
    </ligandPart>
</feature>
<dbReference type="SUPFAM" id="SSF46626">
    <property type="entry name" value="Cytochrome c"/>
    <property type="match status" value="2"/>
</dbReference>
<comment type="subcellular location">
    <subcellularLocation>
        <location evidence="1">Periplasm</location>
    </subcellularLocation>
</comment>
<evidence type="ECO:0000256" key="7">
    <source>
        <dbReference type="ARBA" id="ARBA00023004"/>
    </source>
</evidence>
<reference evidence="12 13" key="1">
    <citation type="submission" date="2015-03" db="EMBL/GenBank/DDBJ databases">
        <title>Comparative analysis of the OM43 clade including a novel species from Red Sea uncovers genomic and metabolic diversity among marine methylotrophs.</title>
        <authorList>
            <person name="Jimenez-Infante F."/>
            <person name="Ngugi D.K."/>
            <person name="Vinu M."/>
            <person name="Alam I."/>
            <person name="Kamau A."/>
            <person name="Blom J."/>
            <person name="Bajic V.B."/>
            <person name="Stingl U."/>
        </authorList>
    </citation>
    <scope>NUCLEOTIDE SEQUENCE [LARGE SCALE GENOMIC DNA]</scope>
    <source>
        <strain evidence="12 13">MBRSH7</strain>
    </source>
</reference>
<keyword evidence="2" id="KW-0813">Transport</keyword>
<evidence type="ECO:0000313" key="13">
    <source>
        <dbReference type="Proteomes" id="UP000066549"/>
    </source>
</evidence>
<dbReference type="InterPro" id="IPR036909">
    <property type="entry name" value="Cyt_c-like_dom_sf"/>
</dbReference>
<accession>A0A0H4IXF5</accession>
<dbReference type="OrthoDB" id="9773456at2"/>
<feature type="binding site" description="covalent" evidence="8">
    <location>
        <position position="36"/>
    </location>
    <ligand>
        <name>heme c</name>
        <dbReference type="ChEBI" id="CHEBI:61717"/>
        <label>1</label>
    </ligand>
</feature>
<evidence type="ECO:0000313" key="12">
    <source>
        <dbReference type="EMBL" id="AKO65656.1"/>
    </source>
</evidence>
<feature type="binding site" description="covalent" evidence="8">
    <location>
        <position position="33"/>
    </location>
    <ligand>
        <name>heme c</name>
        <dbReference type="ChEBI" id="CHEBI:61717"/>
        <label>1</label>
    </ligand>
</feature>
<dbReference type="Gene3D" id="1.10.760.10">
    <property type="entry name" value="Cytochrome c-like domain"/>
    <property type="match status" value="2"/>
</dbReference>
<feature type="binding site" description="axial binding residue" evidence="9">
    <location>
        <position position="37"/>
    </location>
    <ligand>
        <name>heme c</name>
        <dbReference type="ChEBI" id="CHEBI:61717"/>
        <label>1</label>
    </ligand>
    <ligandPart>
        <name>Fe</name>
        <dbReference type="ChEBI" id="CHEBI:18248"/>
    </ligandPart>
</feature>
<evidence type="ECO:0000256" key="4">
    <source>
        <dbReference type="ARBA" id="ARBA00022723"/>
    </source>
</evidence>
<feature type="domain" description="Cytochrome c" evidence="11">
    <location>
        <begin position="109"/>
        <end position="199"/>
    </location>
</feature>
<evidence type="ECO:0000256" key="1">
    <source>
        <dbReference type="ARBA" id="ARBA00004418"/>
    </source>
</evidence>
<organism evidence="12 13">
    <name type="scientific">Methylophilales bacterium MBRS-H7</name>
    <dbReference type="NCBI Taxonomy" id="1623450"/>
    <lineage>
        <taxon>Bacteria</taxon>
        <taxon>Pseudomonadati</taxon>
        <taxon>Pseudomonadota</taxon>
        <taxon>Betaproteobacteria</taxon>
        <taxon>Nitrosomonadales</taxon>
        <taxon>OM43 clade</taxon>
    </lineage>
</organism>
<evidence type="ECO:0000256" key="2">
    <source>
        <dbReference type="ARBA" id="ARBA00022448"/>
    </source>
</evidence>
<comment type="PTM">
    <text evidence="8">Binds 2 heme c groups covalently per subunit.</text>
</comment>
<evidence type="ECO:0000256" key="5">
    <source>
        <dbReference type="ARBA" id="ARBA00022764"/>
    </source>
</evidence>
<dbReference type="AlphaFoldDB" id="A0A0H4IXF5"/>
<dbReference type="PATRIC" id="fig|1623450.3.peg.524"/>
<keyword evidence="10" id="KW-0732">Signal</keyword>
<feature type="binding site" description="covalent" evidence="8">
    <location>
        <position position="133"/>
    </location>
    <ligand>
        <name>heme c</name>
        <dbReference type="ChEBI" id="CHEBI:61717"/>
        <label>2</label>
    </ligand>
</feature>